<dbReference type="Pfam" id="PF13359">
    <property type="entry name" value="DDE_Tnp_4"/>
    <property type="match status" value="1"/>
</dbReference>
<reference evidence="9" key="1">
    <citation type="submission" date="2025-08" db="UniProtKB">
        <authorList>
            <consortium name="Ensembl"/>
        </authorList>
    </citation>
    <scope>IDENTIFICATION</scope>
</reference>
<comment type="subcellular location">
    <subcellularLocation>
        <location evidence="2">Nucleus</location>
    </subcellularLocation>
</comment>
<dbReference type="GO" id="GO:0046872">
    <property type="term" value="F:metal ion binding"/>
    <property type="evidence" value="ECO:0007669"/>
    <property type="project" value="UniProtKB-KW"/>
</dbReference>
<sequence length="300" mass="33795">MSIIALCCQVGPRHLYSNIVATLSQQQNDLVKRFRPLEKSFPELLSLQMIIHGISCYRLPTNELFDLYVDLAPNLERKTHCNHVIPVSVQVLSTLGFLATGTFQREMSDRSGISQSSFSRILPQMIEAILHILSTRYTDVRAAGSLVAINPLFLGRHCNILLPKNFHSLNVQIISDARMQLLNVCSKWPGSTHGDSFILRHSRVGLRLEADESGGRWLLFRPASRKEMHYNLTHGRTRLVVERHLGLLKGRWHCLDASGGKRLYKPEKVICIILACGVLHNIALRHGIDMDVENGPPRAS</sequence>
<feature type="domain" description="DDE Tnp4" evidence="8">
    <location>
        <begin position="164"/>
        <end position="281"/>
    </location>
</feature>
<accession>A0A8C7MNB8</accession>
<dbReference type="GeneTree" id="ENSGT00940000154348"/>
<evidence type="ECO:0000256" key="5">
    <source>
        <dbReference type="ARBA" id="ARBA00022723"/>
    </source>
</evidence>
<keyword evidence="10" id="KW-1185">Reference proteome</keyword>
<dbReference type="InterPro" id="IPR027806">
    <property type="entry name" value="HARBI1_dom"/>
</dbReference>
<evidence type="ECO:0000256" key="7">
    <source>
        <dbReference type="ARBA" id="ARBA00023242"/>
    </source>
</evidence>
<dbReference type="AlphaFoldDB" id="A0A8C7MNB8"/>
<evidence type="ECO:0000256" key="6">
    <source>
        <dbReference type="ARBA" id="ARBA00022801"/>
    </source>
</evidence>
<keyword evidence="4" id="KW-0540">Nuclease</keyword>
<dbReference type="Ensembl" id="ENSOKIT00005070593.1">
    <property type="protein sequence ID" value="ENSOKIP00005066365.1"/>
    <property type="gene ID" value="ENSOKIG00005028530.1"/>
</dbReference>
<evidence type="ECO:0000256" key="2">
    <source>
        <dbReference type="ARBA" id="ARBA00004123"/>
    </source>
</evidence>
<evidence type="ECO:0000256" key="4">
    <source>
        <dbReference type="ARBA" id="ARBA00022722"/>
    </source>
</evidence>
<organism evidence="9 10">
    <name type="scientific">Oncorhynchus kisutch</name>
    <name type="common">Coho salmon</name>
    <name type="synonym">Salmo kisutch</name>
    <dbReference type="NCBI Taxonomy" id="8019"/>
    <lineage>
        <taxon>Eukaryota</taxon>
        <taxon>Metazoa</taxon>
        <taxon>Chordata</taxon>
        <taxon>Craniata</taxon>
        <taxon>Vertebrata</taxon>
        <taxon>Euteleostomi</taxon>
        <taxon>Actinopterygii</taxon>
        <taxon>Neopterygii</taxon>
        <taxon>Teleostei</taxon>
        <taxon>Protacanthopterygii</taxon>
        <taxon>Salmoniformes</taxon>
        <taxon>Salmonidae</taxon>
        <taxon>Salmoninae</taxon>
        <taxon>Oncorhynchus</taxon>
    </lineage>
</organism>
<evidence type="ECO:0000313" key="10">
    <source>
        <dbReference type="Proteomes" id="UP000694557"/>
    </source>
</evidence>
<keyword evidence="6" id="KW-0378">Hydrolase</keyword>
<dbReference type="PANTHER" id="PTHR22930:SF267">
    <property type="entry name" value="NUCLEASE HARBI1-RELATED"/>
    <property type="match status" value="1"/>
</dbReference>
<dbReference type="Proteomes" id="UP000694557">
    <property type="component" value="Unassembled WGS sequence"/>
</dbReference>
<evidence type="ECO:0000256" key="3">
    <source>
        <dbReference type="ARBA" id="ARBA00006958"/>
    </source>
</evidence>
<comment type="cofactor">
    <cofactor evidence="1">
        <name>a divalent metal cation</name>
        <dbReference type="ChEBI" id="CHEBI:60240"/>
    </cofactor>
</comment>
<keyword evidence="5" id="KW-0479">Metal-binding</keyword>
<dbReference type="InterPro" id="IPR045249">
    <property type="entry name" value="HARBI1-like"/>
</dbReference>
<evidence type="ECO:0000259" key="8">
    <source>
        <dbReference type="Pfam" id="PF13359"/>
    </source>
</evidence>
<name>A0A8C7MNB8_ONCKI</name>
<evidence type="ECO:0000313" key="9">
    <source>
        <dbReference type="Ensembl" id="ENSOKIP00005066365.1"/>
    </source>
</evidence>
<evidence type="ECO:0000256" key="1">
    <source>
        <dbReference type="ARBA" id="ARBA00001968"/>
    </source>
</evidence>
<keyword evidence="7" id="KW-0539">Nucleus</keyword>
<dbReference type="PANTHER" id="PTHR22930">
    <property type="match status" value="1"/>
</dbReference>
<dbReference type="GO" id="GO:0004518">
    <property type="term" value="F:nuclease activity"/>
    <property type="evidence" value="ECO:0007669"/>
    <property type="project" value="UniProtKB-KW"/>
</dbReference>
<reference evidence="9" key="2">
    <citation type="submission" date="2025-09" db="UniProtKB">
        <authorList>
            <consortium name="Ensembl"/>
        </authorList>
    </citation>
    <scope>IDENTIFICATION</scope>
</reference>
<dbReference type="GO" id="GO:0016787">
    <property type="term" value="F:hydrolase activity"/>
    <property type="evidence" value="ECO:0007669"/>
    <property type="project" value="UniProtKB-KW"/>
</dbReference>
<proteinExistence type="inferred from homology"/>
<protein>
    <recommendedName>
        <fullName evidence="8">DDE Tnp4 domain-containing protein</fullName>
    </recommendedName>
</protein>
<dbReference type="GO" id="GO:0005634">
    <property type="term" value="C:nucleus"/>
    <property type="evidence" value="ECO:0007669"/>
    <property type="project" value="UniProtKB-SubCell"/>
</dbReference>
<comment type="similarity">
    <text evidence="3">Belongs to the HARBI1 family.</text>
</comment>